<reference evidence="2" key="1">
    <citation type="submission" date="2016-10" db="EMBL/GenBank/DDBJ databases">
        <authorList>
            <person name="Varghese N."/>
            <person name="Submissions S."/>
        </authorList>
    </citation>
    <scope>NUCLEOTIDE SEQUENCE [LARGE SCALE GENOMIC DNA]</scope>
    <source>
        <strain evidence="2">DSM 21632</strain>
    </source>
</reference>
<evidence type="ECO:0000313" key="1">
    <source>
        <dbReference type="EMBL" id="SDG93177.1"/>
    </source>
</evidence>
<keyword evidence="2" id="KW-1185">Reference proteome</keyword>
<dbReference type="RefSeq" id="WP_091270175.1">
    <property type="nucleotide sequence ID" value="NZ_FNDK01000001.1"/>
</dbReference>
<name>A0A1G7Y9W6_9BACI</name>
<protein>
    <recommendedName>
        <fullName evidence="3">GAF domain-containing protein</fullName>
    </recommendedName>
</protein>
<dbReference type="Proteomes" id="UP000199163">
    <property type="component" value="Unassembled WGS sequence"/>
</dbReference>
<dbReference type="AlphaFoldDB" id="A0A1G7Y9W6"/>
<dbReference type="SUPFAM" id="SSF55781">
    <property type="entry name" value="GAF domain-like"/>
    <property type="match status" value="1"/>
</dbReference>
<sequence>MNKSELLDEMRLEVGRAQDQAMTLDEFYQNVLQTFEHTWSFCDRTFILDYQWEYFNVIGLQEPKIRYDVKDTQAMYCAIHGKTASYSTIHSNFLCTPFYHNALLKGILVLKVNTESYVFQKEDVVFLEEVSRFLGTATLDFV</sequence>
<proteinExistence type="predicted"/>
<dbReference type="STRING" id="568899.SAMN05192534_10151"/>
<dbReference type="EMBL" id="FNDK01000001">
    <property type="protein sequence ID" value="SDG93177.1"/>
    <property type="molecule type" value="Genomic_DNA"/>
</dbReference>
<accession>A0A1G7Y9W6</accession>
<evidence type="ECO:0000313" key="2">
    <source>
        <dbReference type="Proteomes" id="UP000199163"/>
    </source>
</evidence>
<gene>
    <name evidence="1" type="ORF">SAMN05192534_10151</name>
</gene>
<dbReference type="OrthoDB" id="2988533at2"/>
<organism evidence="1 2">
    <name type="scientific">Alteribacillus persepolensis</name>
    <dbReference type="NCBI Taxonomy" id="568899"/>
    <lineage>
        <taxon>Bacteria</taxon>
        <taxon>Bacillati</taxon>
        <taxon>Bacillota</taxon>
        <taxon>Bacilli</taxon>
        <taxon>Bacillales</taxon>
        <taxon>Bacillaceae</taxon>
        <taxon>Alteribacillus</taxon>
    </lineage>
</organism>
<evidence type="ECO:0008006" key="3">
    <source>
        <dbReference type="Google" id="ProtNLM"/>
    </source>
</evidence>